<keyword evidence="3" id="KW-0378">Hydrolase</keyword>
<evidence type="ECO:0000313" key="9">
    <source>
        <dbReference type="Proteomes" id="UP000053766"/>
    </source>
</evidence>
<dbReference type="PANTHER" id="PTHR45865:SF1">
    <property type="entry name" value="E3 UBIQUITIN-PROTEIN LIGASE SHPRH"/>
    <property type="match status" value="1"/>
</dbReference>
<keyword evidence="4" id="KW-0862">Zinc</keyword>
<proteinExistence type="predicted"/>
<dbReference type="PROSITE" id="PS50089">
    <property type="entry name" value="ZF_RING_2"/>
    <property type="match status" value="1"/>
</dbReference>
<dbReference type="PROSITE" id="PS00518">
    <property type="entry name" value="ZF_RING_1"/>
    <property type="match status" value="1"/>
</dbReference>
<evidence type="ECO:0000256" key="3">
    <source>
        <dbReference type="ARBA" id="ARBA00022801"/>
    </source>
</evidence>
<dbReference type="PANTHER" id="PTHR45865">
    <property type="entry name" value="E3 UBIQUITIN-PROTEIN LIGASE SHPRH FAMILY MEMBER"/>
    <property type="match status" value="1"/>
</dbReference>
<dbReference type="InterPro" id="IPR027417">
    <property type="entry name" value="P-loop_NTPase"/>
</dbReference>
<dbReference type="InterPro" id="IPR001650">
    <property type="entry name" value="Helicase_C-like"/>
</dbReference>
<dbReference type="InterPro" id="IPR049730">
    <property type="entry name" value="SNF2/RAD54-like_C"/>
</dbReference>
<evidence type="ECO:0000259" key="7">
    <source>
        <dbReference type="PROSITE" id="PS51194"/>
    </source>
</evidence>
<evidence type="ECO:0000313" key="8">
    <source>
        <dbReference type="EMBL" id="KJH51024.1"/>
    </source>
</evidence>
<dbReference type="SUPFAM" id="SSF52540">
    <property type="entry name" value="P-loop containing nucleoside triphosphate hydrolases"/>
    <property type="match status" value="3"/>
</dbReference>
<dbReference type="GO" id="GO:0008270">
    <property type="term" value="F:zinc ion binding"/>
    <property type="evidence" value="ECO:0007669"/>
    <property type="project" value="UniProtKB-KW"/>
</dbReference>
<dbReference type="EMBL" id="KN716192">
    <property type="protein sequence ID" value="KJH51024.1"/>
    <property type="molecule type" value="Genomic_DNA"/>
</dbReference>
<keyword evidence="2 5" id="KW-0863">Zinc-finger</keyword>
<dbReference type="SMART" id="SM00487">
    <property type="entry name" value="DEXDc"/>
    <property type="match status" value="1"/>
</dbReference>
<dbReference type="Proteomes" id="UP000053766">
    <property type="component" value="Unassembled WGS sequence"/>
</dbReference>
<dbReference type="Gene3D" id="3.30.40.10">
    <property type="entry name" value="Zinc/RING finger domain, C3HC4 (zinc finger)"/>
    <property type="match status" value="1"/>
</dbReference>
<dbReference type="GO" id="GO:0006974">
    <property type="term" value="P:DNA damage response"/>
    <property type="evidence" value="ECO:0007669"/>
    <property type="project" value="TreeGrafter"/>
</dbReference>
<dbReference type="InterPro" id="IPR052583">
    <property type="entry name" value="ATP-helicase/E3_Ub-Ligase"/>
</dbReference>
<feature type="domain" description="Helicase C-terminal" evidence="7">
    <location>
        <begin position="1062"/>
        <end position="1208"/>
    </location>
</feature>
<organism evidence="8 9">
    <name type="scientific">Dictyocaulus viviparus</name>
    <name type="common">Bovine lungworm</name>
    <dbReference type="NCBI Taxonomy" id="29172"/>
    <lineage>
        <taxon>Eukaryota</taxon>
        <taxon>Metazoa</taxon>
        <taxon>Ecdysozoa</taxon>
        <taxon>Nematoda</taxon>
        <taxon>Chromadorea</taxon>
        <taxon>Rhabditida</taxon>
        <taxon>Rhabditina</taxon>
        <taxon>Rhabditomorpha</taxon>
        <taxon>Strongyloidea</taxon>
        <taxon>Metastrongylidae</taxon>
        <taxon>Dictyocaulus</taxon>
    </lineage>
</organism>
<evidence type="ECO:0000256" key="4">
    <source>
        <dbReference type="ARBA" id="ARBA00022833"/>
    </source>
</evidence>
<keyword evidence="9" id="KW-1185">Reference proteome</keyword>
<evidence type="ECO:0000256" key="2">
    <source>
        <dbReference type="ARBA" id="ARBA00022771"/>
    </source>
</evidence>
<dbReference type="GO" id="GO:0005524">
    <property type="term" value="F:ATP binding"/>
    <property type="evidence" value="ECO:0007669"/>
    <property type="project" value="InterPro"/>
</dbReference>
<dbReference type="PROSITE" id="PS51194">
    <property type="entry name" value="HELICASE_CTER"/>
    <property type="match status" value="1"/>
</dbReference>
<dbReference type="OrthoDB" id="423559at2759"/>
<reference evidence="8 9" key="1">
    <citation type="submission" date="2013-11" db="EMBL/GenBank/DDBJ databases">
        <title>Draft genome of the bovine lungworm Dictyocaulus viviparus.</title>
        <authorList>
            <person name="Mitreva M."/>
        </authorList>
    </citation>
    <scope>NUCLEOTIDE SEQUENCE [LARGE SCALE GENOMIC DNA]</scope>
    <source>
        <strain evidence="8 9">HannoverDv2000</strain>
    </source>
</reference>
<dbReference type="Pfam" id="PF00271">
    <property type="entry name" value="Helicase_C"/>
    <property type="match status" value="1"/>
</dbReference>
<evidence type="ECO:0000256" key="5">
    <source>
        <dbReference type="PROSITE-ProRule" id="PRU00175"/>
    </source>
</evidence>
<dbReference type="AlphaFoldDB" id="A0A0D8Y4T8"/>
<dbReference type="GO" id="GO:0000209">
    <property type="term" value="P:protein polyubiquitination"/>
    <property type="evidence" value="ECO:0007669"/>
    <property type="project" value="TreeGrafter"/>
</dbReference>
<dbReference type="InterPro" id="IPR001841">
    <property type="entry name" value="Znf_RING"/>
</dbReference>
<dbReference type="GO" id="GO:0016787">
    <property type="term" value="F:hydrolase activity"/>
    <property type="evidence" value="ECO:0007669"/>
    <property type="project" value="UniProtKB-KW"/>
</dbReference>
<dbReference type="GO" id="GO:0005634">
    <property type="term" value="C:nucleus"/>
    <property type="evidence" value="ECO:0007669"/>
    <property type="project" value="TreeGrafter"/>
</dbReference>
<dbReference type="InterPro" id="IPR013083">
    <property type="entry name" value="Znf_RING/FYVE/PHD"/>
</dbReference>
<dbReference type="Gene3D" id="3.40.50.300">
    <property type="entry name" value="P-loop containing nucleotide triphosphate hydrolases"/>
    <property type="match status" value="1"/>
</dbReference>
<dbReference type="InterPro" id="IPR017907">
    <property type="entry name" value="Znf_RING_CS"/>
</dbReference>
<accession>A0A0D8Y4T8</accession>
<dbReference type="Gene3D" id="3.40.50.10810">
    <property type="entry name" value="Tandem AAA-ATPase domain"/>
    <property type="match status" value="2"/>
</dbReference>
<sequence length="1213" mass="139209">MRFGKLIGFGRIDEFIKHLRLCSGEWIEKLSETSRENLETFFGLVRDNRPNPPVYKLRLSGLNTTLRAFQVDAVNFMVHREIWPNVDNSRLLSTVVLPQHDGILYFPYLGIFVRHPQEFCYQQVYGGGILADEMGLGKTVEVLALIMSHSLYHTPTLAVMEGNAGVPFAITREDHCEIETTVITIIEFLKSSVAASFEVEELIPPRKRFARSVESLAENPKDAVTCKTCGVQYSVTEVCWLSVCDTQMNKFTCPHCIKIHNISFDISTTLIVVPESLLHQWYEEIRRLCKENFRTENISFDISTTLIVVPESLLHQWYEEIRRLCKENFRTEIYYGVGMGGYRHPMYLGSFDIVLCTYETLQKEIHHVSSDDSIELRKRTHPTARKYSSPLLALNFWRICLDESQLVKSKVKAASKLCSLLRARNRWCVTGTPLSSSVNDLYGLLYFLRLFPYYVDAVWEHYLFYPYLNSKSSLVVSLMRQLLWRNTKKDVIDQLDNITRKDRLNELSFTPIEERLYTTKIEGSKMKMRGLVNTLLSNNHQDTPLSSLPSSKVDAIFSIINDVRISILAGESHKQMRDQNSISDFRIFSPKLIFRKLLEDATTVACQRYRDMIANRNALAALYILMDDKLSALEWYQKSYDVHVEQIELNQMLGLQDENVQTSVEFFDQEDNNGKLPAEQPDSKAQFSKPCRSLKIDSLQMIHMGRNVELLAETLQNAREFAEANGVIDLTRKNHERYVRIEAMAVHRIRKKWHEVNSNYIDINKEQGDQLSELIEESLQMPRSELLEFTHLLACKHNNPVNNETSKDSTRDDVNDTQSFVFPLPPVDSCSLCVVNEFLSKHESGNQINGAVCQGKNAAETFLTQLWLSRRDLNKCVRPLYTNMLNWLNTVEKLILVGRELTTVIQEWVNREREIVVAATRLNFGMEVQLLSSAASLLLDSNNIHTVMALCYESEMHNTQAVSNSLSALRYLNTLRRDSQNHTEEVRECPCCYHEMDDVWVVFPCAHTVCTSCMKKLRNTSTMGQVRCITCRQSCSVDATMYVADKKQDLIPHVRITVKFENIIQLLKKLIDEDYTNKIIVFTSISAAISPFGGLLKLLKMPAVVLDRGLKSKLLNKFRNNPECRILLLPLRTGANGLNLTEANHIVFMEPITEMSVLAQAIGRIDRIGQRRTITVHNFIVRGSIEEEIYGIVNGGTEQSKWTIDTLRQVFGF</sequence>
<dbReference type="CDD" id="cd18793">
    <property type="entry name" value="SF2_C_SNF"/>
    <property type="match status" value="1"/>
</dbReference>
<dbReference type="Pfam" id="PF00176">
    <property type="entry name" value="SNF2-rel_dom"/>
    <property type="match status" value="2"/>
</dbReference>
<dbReference type="InterPro" id="IPR000330">
    <property type="entry name" value="SNF2_N"/>
</dbReference>
<evidence type="ECO:0000259" key="6">
    <source>
        <dbReference type="PROSITE" id="PS50089"/>
    </source>
</evidence>
<dbReference type="InterPro" id="IPR038718">
    <property type="entry name" value="SNF2-like_sf"/>
</dbReference>
<dbReference type="STRING" id="29172.A0A0D8Y4T8"/>
<keyword evidence="1" id="KW-0479">Metal-binding</keyword>
<dbReference type="SMART" id="SM00490">
    <property type="entry name" value="HELICc"/>
    <property type="match status" value="1"/>
</dbReference>
<dbReference type="SUPFAM" id="SSF57850">
    <property type="entry name" value="RING/U-box"/>
    <property type="match status" value="1"/>
</dbReference>
<dbReference type="GO" id="GO:0061630">
    <property type="term" value="F:ubiquitin protein ligase activity"/>
    <property type="evidence" value="ECO:0007669"/>
    <property type="project" value="TreeGrafter"/>
</dbReference>
<evidence type="ECO:0000256" key="1">
    <source>
        <dbReference type="ARBA" id="ARBA00022723"/>
    </source>
</evidence>
<reference evidence="9" key="2">
    <citation type="journal article" date="2016" name="Sci. Rep.">
        <title>Dictyocaulus viviparus genome, variome and transcriptome elucidate lungworm biology and support future intervention.</title>
        <authorList>
            <person name="McNulty S.N."/>
            <person name="Strube C."/>
            <person name="Rosa B.A."/>
            <person name="Martin J.C."/>
            <person name="Tyagi R."/>
            <person name="Choi Y.J."/>
            <person name="Wang Q."/>
            <person name="Hallsworth Pepin K."/>
            <person name="Zhang X."/>
            <person name="Ozersky P."/>
            <person name="Wilson R.K."/>
            <person name="Sternberg P.W."/>
            <person name="Gasser R.B."/>
            <person name="Mitreva M."/>
        </authorList>
    </citation>
    <scope>NUCLEOTIDE SEQUENCE [LARGE SCALE GENOMIC DNA]</scope>
    <source>
        <strain evidence="9">HannoverDv2000</strain>
    </source>
</reference>
<name>A0A0D8Y4T8_DICVI</name>
<feature type="domain" description="RING-type" evidence="6">
    <location>
        <begin position="989"/>
        <end position="1032"/>
    </location>
</feature>
<gene>
    <name evidence="8" type="ORF">DICVIV_02785</name>
</gene>
<protein>
    <submittedName>
        <fullName evidence="8">Protein, SNF2 family</fullName>
    </submittedName>
</protein>
<dbReference type="InterPro" id="IPR014001">
    <property type="entry name" value="Helicase_ATP-bd"/>
</dbReference>